<proteinExistence type="predicted"/>
<accession>A0A495K8D3</accession>
<protein>
    <submittedName>
        <fullName evidence="1">Uncharacterized protein</fullName>
    </submittedName>
</protein>
<dbReference type="AlphaFoldDB" id="A0A495K8D3"/>
<reference evidence="1 2" key="1">
    <citation type="submission" date="2018-10" db="EMBL/GenBank/DDBJ databases">
        <title>Sequencing the genomes of 1000 actinobacteria strains.</title>
        <authorList>
            <person name="Klenk H.-P."/>
        </authorList>
    </citation>
    <scope>NUCLEOTIDE SEQUENCE [LARGE SCALE GENOMIC DNA]</scope>
    <source>
        <strain evidence="1 2">DSM 44343</strain>
    </source>
</reference>
<evidence type="ECO:0000313" key="1">
    <source>
        <dbReference type="EMBL" id="RKR96652.1"/>
    </source>
</evidence>
<organism evidence="1 2">
    <name type="scientific">Williamsia marianensis</name>
    <dbReference type="NCBI Taxonomy" id="85044"/>
    <lineage>
        <taxon>Bacteria</taxon>
        <taxon>Bacillati</taxon>
        <taxon>Actinomycetota</taxon>
        <taxon>Actinomycetes</taxon>
        <taxon>Mycobacteriales</taxon>
        <taxon>Nocardiaceae</taxon>
        <taxon>Williamsia</taxon>
    </lineage>
</organism>
<dbReference type="Proteomes" id="UP000274762">
    <property type="component" value="Unassembled WGS sequence"/>
</dbReference>
<name>A0A495K8D3_WILMA</name>
<dbReference type="EMBL" id="RBKV01000001">
    <property type="protein sequence ID" value="RKR96652.1"/>
    <property type="molecule type" value="Genomic_DNA"/>
</dbReference>
<gene>
    <name evidence="1" type="ORF">DFJ75_3505</name>
</gene>
<dbReference type="PROSITE" id="PS51257">
    <property type="entry name" value="PROKAR_LIPOPROTEIN"/>
    <property type="match status" value="1"/>
</dbReference>
<evidence type="ECO:0000313" key="2">
    <source>
        <dbReference type="Proteomes" id="UP000274762"/>
    </source>
</evidence>
<sequence length="128" mass="13217">MLSKDHAPTAGLVVSLVATAVMSIAAGCAPPKSVDENSETVRSEAEARKVVTDNVRLMAPYDIKIAPGSASLTPCGNFDENAIGEGPPWSVSASRLLSGPEEVSAAVRRVDTLAESGYRLLPSGPLPT</sequence>
<comment type="caution">
    <text evidence="1">The sequence shown here is derived from an EMBL/GenBank/DDBJ whole genome shotgun (WGS) entry which is preliminary data.</text>
</comment>